<dbReference type="EMBL" id="FYAK01000017">
    <property type="protein sequence ID" value="SMY38982.1"/>
    <property type="molecule type" value="Genomic_DNA"/>
</dbReference>
<organism evidence="1 2">
    <name type="scientific">Photobacterium malacitanum</name>
    <dbReference type="NCBI Taxonomy" id="2204294"/>
    <lineage>
        <taxon>Bacteria</taxon>
        <taxon>Pseudomonadati</taxon>
        <taxon>Pseudomonadota</taxon>
        <taxon>Gammaproteobacteria</taxon>
        <taxon>Vibrionales</taxon>
        <taxon>Vibrionaceae</taxon>
        <taxon>Photobacterium</taxon>
    </lineage>
</organism>
<protein>
    <submittedName>
        <fullName evidence="1">Uncharacterized protein</fullName>
    </submittedName>
</protein>
<reference evidence="2" key="1">
    <citation type="submission" date="2017-06" db="EMBL/GenBank/DDBJ databases">
        <authorList>
            <person name="Rodrigo-Torres L."/>
            <person name="Arahal R.D."/>
            <person name="Lucena T."/>
        </authorList>
    </citation>
    <scope>NUCLEOTIDE SEQUENCE [LARGE SCALE GENOMIC DNA]</scope>
    <source>
        <strain evidence="2">CECT 9190</strain>
    </source>
</reference>
<proteinExistence type="predicted"/>
<sequence>MTNIYNHITANKKAASMEAASNRQINAENYCSSVDS</sequence>
<keyword evidence="2" id="KW-1185">Reference proteome</keyword>
<evidence type="ECO:0000313" key="2">
    <source>
        <dbReference type="Proteomes" id="UP000195963"/>
    </source>
</evidence>
<evidence type="ECO:0000313" key="1">
    <source>
        <dbReference type="EMBL" id="SMY38982.1"/>
    </source>
</evidence>
<name>A0A1Y6MRF1_9GAMM</name>
<gene>
    <name evidence="1" type="ORF">PMAL9190_03807</name>
</gene>
<accession>A0A1Y6MRF1</accession>
<dbReference type="Proteomes" id="UP000195963">
    <property type="component" value="Unassembled WGS sequence"/>
</dbReference>
<dbReference type="AlphaFoldDB" id="A0A1Y6MRF1"/>